<dbReference type="EMBL" id="WNYA01000007">
    <property type="protein sequence ID" value="KAG8564380.1"/>
    <property type="molecule type" value="Genomic_DNA"/>
</dbReference>
<comment type="caution">
    <text evidence="1">The sequence shown here is derived from an EMBL/GenBank/DDBJ whole genome shotgun (WGS) entry which is preliminary data.</text>
</comment>
<dbReference type="Proteomes" id="UP000824782">
    <property type="component" value="Unassembled WGS sequence"/>
</dbReference>
<gene>
    <name evidence="1" type="ORF">GDO81_016436</name>
</gene>
<proteinExistence type="predicted"/>
<dbReference type="AlphaFoldDB" id="A0AAV7AY96"/>
<evidence type="ECO:0008006" key="3">
    <source>
        <dbReference type="Google" id="ProtNLM"/>
    </source>
</evidence>
<organism evidence="1 2">
    <name type="scientific">Engystomops pustulosus</name>
    <name type="common">Tungara frog</name>
    <name type="synonym">Physalaemus pustulosus</name>
    <dbReference type="NCBI Taxonomy" id="76066"/>
    <lineage>
        <taxon>Eukaryota</taxon>
        <taxon>Metazoa</taxon>
        <taxon>Chordata</taxon>
        <taxon>Craniata</taxon>
        <taxon>Vertebrata</taxon>
        <taxon>Euteleostomi</taxon>
        <taxon>Amphibia</taxon>
        <taxon>Batrachia</taxon>
        <taxon>Anura</taxon>
        <taxon>Neobatrachia</taxon>
        <taxon>Hyloidea</taxon>
        <taxon>Leptodactylidae</taxon>
        <taxon>Leiuperinae</taxon>
        <taxon>Engystomops</taxon>
    </lineage>
</organism>
<accession>A0AAV7AY96</accession>
<evidence type="ECO:0000313" key="2">
    <source>
        <dbReference type="Proteomes" id="UP000824782"/>
    </source>
</evidence>
<evidence type="ECO:0000313" key="1">
    <source>
        <dbReference type="EMBL" id="KAG8564380.1"/>
    </source>
</evidence>
<reference evidence="1" key="1">
    <citation type="thesis" date="2020" institute="ProQuest LLC" country="789 East Eisenhower Parkway, Ann Arbor, MI, USA">
        <title>Comparative Genomics and Chromosome Evolution.</title>
        <authorList>
            <person name="Mudd A.B."/>
        </authorList>
    </citation>
    <scope>NUCLEOTIDE SEQUENCE</scope>
    <source>
        <strain evidence="1">237g6f4</strain>
        <tissue evidence="1">Blood</tissue>
    </source>
</reference>
<name>A0AAV7AY96_ENGPU</name>
<sequence>MVGAILVSPLLLDHHKETPHLLLTVFFIPTIPPTATKLSANRMKWQLTSPVESGGRFRNQHLHTSHQSTKITCMRLYPLV</sequence>
<protein>
    <recommendedName>
        <fullName evidence="3">Secreted protein</fullName>
    </recommendedName>
</protein>
<keyword evidence="2" id="KW-1185">Reference proteome</keyword>